<evidence type="ECO:0000256" key="1">
    <source>
        <dbReference type="SAM" id="MobiDB-lite"/>
    </source>
</evidence>
<evidence type="ECO:0000313" key="3">
    <source>
        <dbReference type="Proteomes" id="UP000664859"/>
    </source>
</evidence>
<feature type="compositionally biased region" description="Low complexity" evidence="1">
    <location>
        <begin position="174"/>
        <end position="191"/>
    </location>
</feature>
<gene>
    <name evidence="2" type="ORF">JKP88DRAFT_196718</name>
</gene>
<name>A0A835YJ81_9STRA</name>
<sequence>MEEAYLFFEKITDQVQRPHAPRSAKAAAFKQAVIDEFVAEGALHQLNISEELRRETLEDASTDIVSLLPILKEVHATILAVAWPRWVASEAFERLMASAEMRPAGFAYVADKQSQLERACRFNSPTAAAAATADGDLTARAMMSPLWINIPQASSEASAAAALGGGGGGRRRGSASQQAAQQHQRQAQAAQARRDSMLSHAAHWVATSHLALIQSSALQNRGSGSTATTATSVGPLSVGAVPPAGDIEEAAAGGSGGDGDGSGTGLLAAAAATHAAPPAAQPPPAVQSNGDAAGPAMRQWMPLAEEEDAV</sequence>
<organism evidence="2 3">
    <name type="scientific">Tribonema minus</name>
    <dbReference type="NCBI Taxonomy" id="303371"/>
    <lineage>
        <taxon>Eukaryota</taxon>
        <taxon>Sar</taxon>
        <taxon>Stramenopiles</taxon>
        <taxon>Ochrophyta</taxon>
        <taxon>PX clade</taxon>
        <taxon>Xanthophyceae</taxon>
        <taxon>Tribonematales</taxon>
        <taxon>Tribonemataceae</taxon>
        <taxon>Tribonema</taxon>
    </lineage>
</organism>
<dbReference type="Gene3D" id="1.10.167.10">
    <property type="entry name" value="Regulator of G-protein Signalling 4, domain 2"/>
    <property type="match status" value="1"/>
</dbReference>
<accession>A0A835YJ81</accession>
<reference evidence="2" key="1">
    <citation type="submission" date="2021-02" db="EMBL/GenBank/DDBJ databases">
        <title>First Annotated Genome of the Yellow-green Alga Tribonema minus.</title>
        <authorList>
            <person name="Mahan K.M."/>
        </authorList>
    </citation>
    <scope>NUCLEOTIDE SEQUENCE</scope>
    <source>
        <strain evidence="2">UTEX B ZZ1240</strain>
    </source>
</reference>
<keyword evidence="3" id="KW-1185">Reference proteome</keyword>
<dbReference type="Proteomes" id="UP000664859">
    <property type="component" value="Unassembled WGS sequence"/>
</dbReference>
<feature type="region of interest" description="Disordered" evidence="1">
    <location>
        <begin position="221"/>
        <end position="310"/>
    </location>
</feature>
<dbReference type="InterPro" id="IPR044926">
    <property type="entry name" value="RGS_subdomain_2"/>
</dbReference>
<protein>
    <submittedName>
        <fullName evidence="2">Uncharacterized protein</fullName>
    </submittedName>
</protein>
<dbReference type="EMBL" id="JAFCMP010000547">
    <property type="protein sequence ID" value="KAG5175566.1"/>
    <property type="molecule type" value="Genomic_DNA"/>
</dbReference>
<proteinExistence type="predicted"/>
<feature type="compositionally biased region" description="Low complexity" evidence="1">
    <location>
        <begin position="265"/>
        <end position="278"/>
    </location>
</feature>
<feature type="region of interest" description="Disordered" evidence="1">
    <location>
        <begin position="159"/>
        <end position="195"/>
    </location>
</feature>
<dbReference type="AlphaFoldDB" id="A0A835YJ81"/>
<feature type="compositionally biased region" description="Low complexity" evidence="1">
    <location>
        <begin position="222"/>
        <end position="232"/>
    </location>
</feature>
<comment type="caution">
    <text evidence="2">The sequence shown here is derived from an EMBL/GenBank/DDBJ whole genome shotgun (WGS) entry which is preliminary data.</text>
</comment>
<feature type="compositionally biased region" description="Gly residues" evidence="1">
    <location>
        <begin position="253"/>
        <end position="264"/>
    </location>
</feature>
<evidence type="ECO:0000313" key="2">
    <source>
        <dbReference type="EMBL" id="KAG5175566.1"/>
    </source>
</evidence>